<evidence type="ECO:0000256" key="3">
    <source>
        <dbReference type="ARBA" id="ARBA00022722"/>
    </source>
</evidence>
<keyword evidence="7" id="KW-1133">Transmembrane helix</keyword>
<evidence type="ECO:0000256" key="2">
    <source>
        <dbReference type="ARBA" id="ARBA00022695"/>
    </source>
</evidence>
<dbReference type="Pfam" id="PF17917">
    <property type="entry name" value="RT_RNaseH"/>
    <property type="match status" value="1"/>
</dbReference>
<keyword evidence="2" id="KW-0548">Nucleotidyltransferase</keyword>
<dbReference type="STRING" id="157652.A0A371F292"/>
<keyword evidence="1" id="KW-0808">Transferase</keyword>
<dbReference type="SUPFAM" id="SSF56672">
    <property type="entry name" value="DNA/RNA polymerases"/>
    <property type="match status" value="1"/>
</dbReference>
<dbReference type="CDD" id="cd09274">
    <property type="entry name" value="RNase_HI_RT_Ty3"/>
    <property type="match status" value="1"/>
</dbReference>
<sequence length="269" mass="31261">MCPPYESSKGHFLSKGFTGLLEGLTHGLALDAPCPLRRSMFFYTSAFGFFNLPLVKLCSLAMLLAPMVLKFIRKRLRPFKSSPHIKLSFHGLASFYKRFVKDFSTLATLLNEIIKKSDRLIHAPTLALPNFTKSFELESDTSNVGIKVVLFQEGHFIAYFSKKLKGAHLNYSTYDKEQYTFMRVLHVWQHYLLPKEFVVHSNHKSFKHMTRQDKLSKRHVKWVEFLEQFPYVIKNKQGKMNILANALSRGYALIVILETKFLELEYLKK</sequence>
<evidence type="ECO:0000256" key="6">
    <source>
        <dbReference type="ARBA" id="ARBA00022918"/>
    </source>
</evidence>
<dbReference type="InterPro" id="IPR043502">
    <property type="entry name" value="DNA/RNA_pol_sf"/>
</dbReference>
<feature type="domain" description="Reverse transcriptase RNase H-like" evidence="8">
    <location>
        <begin position="130"/>
        <end position="229"/>
    </location>
</feature>
<dbReference type="GO" id="GO:0004519">
    <property type="term" value="F:endonuclease activity"/>
    <property type="evidence" value="ECO:0007669"/>
    <property type="project" value="UniProtKB-KW"/>
</dbReference>
<proteinExistence type="predicted"/>
<dbReference type="InterPro" id="IPR043128">
    <property type="entry name" value="Rev_trsase/Diguanyl_cyclase"/>
</dbReference>
<accession>A0A371F292</accession>
<dbReference type="PANTHER" id="PTHR35046:SF9">
    <property type="entry name" value="RNA-DIRECTED DNA POLYMERASE"/>
    <property type="match status" value="1"/>
</dbReference>
<evidence type="ECO:0000256" key="5">
    <source>
        <dbReference type="ARBA" id="ARBA00022801"/>
    </source>
</evidence>
<dbReference type="Gene3D" id="3.30.70.270">
    <property type="match status" value="1"/>
</dbReference>
<feature type="non-terminal residue" evidence="9">
    <location>
        <position position="1"/>
    </location>
</feature>
<keyword evidence="4" id="KW-0255">Endonuclease</keyword>
<feature type="transmembrane region" description="Helical" evidence="7">
    <location>
        <begin position="46"/>
        <end position="69"/>
    </location>
</feature>
<protein>
    <submittedName>
        <fullName evidence="9">Retrovirus-related Pol polyprotein from transposon 17.6</fullName>
    </submittedName>
</protein>
<dbReference type="OrthoDB" id="415724at2759"/>
<evidence type="ECO:0000313" key="10">
    <source>
        <dbReference type="Proteomes" id="UP000257109"/>
    </source>
</evidence>
<keyword evidence="7" id="KW-0472">Membrane</keyword>
<reference evidence="9" key="1">
    <citation type="submission" date="2018-05" db="EMBL/GenBank/DDBJ databases">
        <title>Draft genome of Mucuna pruriens seed.</title>
        <authorList>
            <person name="Nnadi N.E."/>
            <person name="Vos R."/>
            <person name="Hasami M.H."/>
            <person name="Devisetty U.K."/>
            <person name="Aguiy J.C."/>
        </authorList>
    </citation>
    <scope>NUCLEOTIDE SEQUENCE [LARGE SCALE GENOMIC DNA]</scope>
    <source>
        <strain evidence="9">JCA_2017</strain>
    </source>
</reference>
<evidence type="ECO:0000256" key="1">
    <source>
        <dbReference type="ARBA" id="ARBA00022679"/>
    </source>
</evidence>
<dbReference type="GO" id="GO:0003964">
    <property type="term" value="F:RNA-directed DNA polymerase activity"/>
    <property type="evidence" value="ECO:0007669"/>
    <property type="project" value="UniProtKB-KW"/>
</dbReference>
<keyword evidence="5" id="KW-0378">Hydrolase</keyword>
<keyword evidence="6" id="KW-0695">RNA-directed DNA polymerase</keyword>
<dbReference type="Proteomes" id="UP000257109">
    <property type="component" value="Unassembled WGS sequence"/>
</dbReference>
<name>A0A371F292_MUCPR</name>
<evidence type="ECO:0000313" key="9">
    <source>
        <dbReference type="EMBL" id="RDX72406.1"/>
    </source>
</evidence>
<keyword evidence="10" id="KW-1185">Reference proteome</keyword>
<comment type="caution">
    <text evidence="9">The sequence shown here is derived from an EMBL/GenBank/DDBJ whole genome shotgun (WGS) entry which is preliminary data.</text>
</comment>
<evidence type="ECO:0000256" key="4">
    <source>
        <dbReference type="ARBA" id="ARBA00022759"/>
    </source>
</evidence>
<dbReference type="InterPro" id="IPR041373">
    <property type="entry name" value="RT_RNaseH"/>
</dbReference>
<evidence type="ECO:0000256" key="7">
    <source>
        <dbReference type="SAM" id="Phobius"/>
    </source>
</evidence>
<dbReference type="GO" id="GO:0016787">
    <property type="term" value="F:hydrolase activity"/>
    <property type="evidence" value="ECO:0007669"/>
    <property type="project" value="UniProtKB-KW"/>
</dbReference>
<gene>
    <name evidence="9" type="primary">pol</name>
    <name evidence="9" type="ORF">CR513_48112</name>
</gene>
<organism evidence="9 10">
    <name type="scientific">Mucuna pruriens</name>
    <name type="common">Velvet bean</name>
    <name type="synonym">Dolichos pruriens</name>
    <dbReference type="NCBI Taxonomy" id="157652"/>
    <lineage>
        <taxon>Eukaryota</taxon>
        <taxon>Viridiplantae</taxon>
        <taxon>Streptophyta</taxon>
        <taxon>Embryophyta</taxon>
        <taxon>Tracheophyta</taxon>
        <taxon>Spermatophyta</taxon>
        <taxon>Magnoliopsida</taxon>
        <taxon>eudicotyledons</taxon>
        <taxon>Gunneridae</taxon>
        <taxon>Pentapetalae</taxon>
        <taxon>rosids</taxon>
        <taxon>fabids</taxon>
        <taxon>Fabales</taxon>
        <taxon>Fabaceae</taxon>
        <taxon>Papilionoideae</taxon>
        <taxon>50 kb inversion clade</taxon>
        <taxon>NPAAA clade</taxon>
        <taxon>indigoferoid/millettioid clade</taxon>
        <taxon>Phaseoleae</taxon>
        <taxon>Mucuna</taxon>
    </lineage>
</organism>
<dbReference type="PANTHER" id="PTHR35046">
    <property type="entry name" value="ZINC KNUCKLE (CCHC-TYPE) FAMILY PROTEIN"/>
    <property type="match status" value="1"/>
</dbReference>
<keyword evidence="3" id="KW-0540">Nuclease</keyword>
<dbReference type="AlphaFoldDB" id="A0A371F292"/>
<evidence type="ECO:0000259" key="8">
    <source>
        <dbReference type="Pfam" id="PF17917"/>
    </source>
</evidence>
<keyword evidence="7" id="KW-0812">Transmembrane</keyword>
<dbReference type="EMBL" id="QJKJ01010918">
    <property type="protein sequence ID" value="RDX72406.1"/>
    <property type="molecule type" value="Genomic_DNA"/>
</dbReference>